<keyword evidence="3" id="KW-0812">Transmembrane</keyword>
<evidence type="ECO:0000256" key="3">
    <source>
        <dbReference type="SAM" id="Phobius"/>
    </source>
</evidence>
<reference evidence="4 5" key="1">
    <citation type="submission" date="2021-01" db="EMBL/GenBank/DDBJ databases">
        <title>Genome sequencing of Joostella atrarenae M1-2 (= KCTC 23194).</title>
        <authorList>
            <person name="Zakaria M.R."/>
            <person name="Lam M.Q."/>
            <person name="Chong C.S."/>
        </authorList>
    </citation>
    <scope>NUCLEOTIDE SEQUENCE [LARGE SCALE GENOMIC DNA]</scope>
    <source>
        <strain evidence="4 5">M1-2</strain>
    </source>
</reference>
<keyword evidence="3" id="KW-1133">Transmembrane helix</keyword>
<feature type="transmembrane region" description="Helical" evidence="3">
    <location>
        <begin position="54"/>
        <end position="72"/>
    </location>
</feature>
<protein>
    <submittedName>
        <fullName evidence="4">Tetratricopeptide repeat protein</fullName>
    </submittedName>
</protein>
<organism evidence="4 5">
    <name type="scientific">Joostella atrarenae</name>
    <dbReference type="NCBI Taxonomy" id="679257"/>
    <lineage>
        <taxon>Bacteria</taxon>
        <taxon>Pseudomonadati</taxon>
        <taxon>Bacteroidota</taxon>
        <taxon>Flavobacteriia</taxon>
        <taxon>Flavobacteriales</taxon>
        <taxon>Flavobacteriaceae</taxon>
        <taxon>Joostella</taxon>
    </lineage>
</organism>
<dbReference type="EMBL" id="JAETXX010000004">
    <property type="protein sequence ID" value="MCF8714844.1"/>
    <property type="molecule type" value="Genomic_DNA"/>
</dbReference>
<keyword evidence="1" id="KW-0802">TPR repeat</keyword>
<keyword evidence="5" id="KW-1185">Reference proteome</keyword>
<feature type="repeat" description="TPR" evidence="1">
    <location>
        <begin position="170"/>
        <end position="203"/>
    </location>
</feature>
<name>A0ABS9J353_9FLAO</name>
<keyword evidence="3" id="KW-0472">Membrane</keyword>
<dbReference type="SUPFAM" id="SSF48452">
    <property type="entry name" value="TPR-like"/>
    <property type="match status" value="1"/>
</dbReference>
<dbReference type="RefSeq" id="WP_236958811.1">
    <property type="nucleotide sequence ID" value="NZ_JAETXX010000004.1"/>
</dbReference>
<proteinExistence type="predicted"/>
<comment type="caution">
    <text evidence="4">The sequence shown here is derived from an EMBL/GenBank/DDBJ whole genome shotgun (WGS) entry which is preliminary data.</text>
</comment>
<dbReference type="InterPro" id="IPR011990">
    <property type="entry name" value="TPR-like_helical_dom_sf"/>
</dbReference>
<feature type="region of interest" description="Disordered" evidence="2">
    <location>
        <begin position="1"/>
        <end position="25"/>
    </location>
</feature>
<gene>
    <name evidence="4" type="ORF">JM658_08385</name>
</gene>
<evidence type="ECO:0000256" key="1">
    <source>
        <dbReference type="PROSITE-ProRule" id="PRU00339"/>
    </source>
</evidence>
<accession>A0ABS9J353</accession>
<feature type="compositionally biased region" description="Basic residues" evidence="2">
    <location>
        <begin position="1"/>
        <end position="12"/>
    </location>
</feature>
<dbReference type="Gene3D" id="1.25.40.10">
    <property type="entry name" value="Tetratricopeptide repeat domain"/>
    <property type="match status" value="1"/>
</dbReference>
<dbReference type="Pfam" id="PF13432">
    <property type="entry name" value="TPR_16"/>
    <property type="match status" value="1"/>
</dbReference>
<evidence type="ECO:0000313" key="5">
    <source>
        <dbReference type="Proteomes" id="UP000829517"/>
    </source>
</evidence>
<dbReference type="PROSITE" id="PS50005">
    <property type="entry name" value="TPR"/>
    <property type="match status" value="1"/>
</dbReference>
<evidence type="ECO:0000256" key="2">
    <source>
        <dbReference type="SAM" id="MobiDB-lite"/>
    </source>
</evidence>
<dbReference type="Proteomes" id="UP000829517">
    <property type="component" value="Unassembled WGS sequence"/>
</dbReference>
<dbReference type="InterPro" id="IPR019734">
    <property type="entry name" value="TPR_rpt"/>
</dbReference>
<sequence length="256" mass="28318">MATYKKRGYKKPSHSEENLDNVNYDGQSTTEEVFNTLDESAGRTEEWVARNQKYILGGIGAVVLVVLAFLGYQQFILQPKEAEASNEMFFAQQYFDEAVNSTAKDSLYGLALNGADGKYGLLDIIDNYGGTKAANLAHYTAGMAYLNTQKYDEAIKYLQDFKSDDVILSSLAKGGIGDAFVQIGQESDALEYYEKAISNSDNAFTTPKFLFKAGVLSMEAGDTAKALKYFNRIKNEYSDSEEGRIIDIYIGKAEAL</sequence>
<evidence type="ECO:0000313" key="4">
    <source>
        <dbReference type="EMBL" id="MCF8714844.1"/>
    </source>
</evidence>
<dbReference type="Pfam" id="PF13174">
    <property type="entry name" value="TPR_6"/>
    <property type="match status" value="1"/>
</dbReference>